<dbReference type="InterPro" id="IPR051400">
    <property type="entry name" value="HAD-like_hydrolase"/>
</dbReference>
<gene>
    <name evidence="4" type="ORF">L2737_19820</name>
</gene>
<dbReference type="InterPro" id="IPR006439">
    <property type="entry name" value="HAD-SF_hydro_IA"/>
</dbReference>
<dbReference type="InterPro" id="IPR023214">
    <property type="entry name" value="HAD_sf"/>
</dbReference>
<dbReference type="RefSeq" id="WP_248956881.1">
    <property type="nucleotide sequence ID" value="NZ_JAKIKU010000015.1"/>
</dbReference>
<name>A0ABT0KUN3_9GAMM</name>
<keyword evidence="2 4" id="KW-0378">Hydrolase</keyword>
<dbReference type="SFLD" id="SFLDS00003">
    <property type="entry name" value="Haloacid_Dehalogenase"/>
    <property type="match status" value="1"/>
</dbReference>
<keyword evidence="5" id="KW-1185">Reference proteome</keyword>
<comment type="caution">
    <text evidence="4">The sequence shown here is derived from an EMBL/GenBank/DDBJ whole genome shotgun (WGS) entry which is preliminary data.</text>
</comment>
<dbReference type="GO" id="GO:0016787">
    <property type="term" value="F:hydrolase activity"/>
    <property type="evidence" value="ECO:0007669"/>
    <property type="project" value="UniProtKB-KW"/>
</dbReference>
<dbReference type="NCBIfam" id="TIGR01549">
    <property type="entry name" value="HAD-SF-IA-v1"/>
    <property type="match status" value="1"/>
</dbReference>
<keyword evidence="3" id="KW-0460">Magnesium</keyword>
<evidence type="ECO:0000256" key="2">
    <source>
        <dbReference type="ARBA" id="ARBA00022801"/>
    </source>
</evidence>
<dbReference type="Gene3D" id="3.40.50.1000">
    <property type="entry name" value="HAD superfamily/HAD-like"/>
    <property type="match status" value="1"/>
</dbReference>
<evidence type="ECO:0000256" key="3">
    <source>
        <dbReference type="ARBA" id="ARBA00022842"/>
    </source>
</evidence>
<dbReference type="PANTHER" id="PTHR46470:SF4">
    <property type="entry name" value="5-AMINO-6-(5-PHOSPHO-D-RIBITYLAMINO)URACIL PHOSPHATASE YIGB"/>
    <property type="match status" value="1"/>
</dbReference>
<sequence length="237" mass="26927">MKQYLRLRPFKAISFDLDDTLYHNAPHIIKAESALSLFMQEQFNTPTNWGITQWRELKAQVIAVHGELAHDTTAARYEVLRQALIQWDYSEIEASQGAQQGLECFCFHRSDFTVDDGVLNLLSDLGKQYPLIGITNGNVDARRVGLNDALEFVVHPGHGVRMKPYSDLFDLSCQHLDIQTNELLHIGDHPISDVLGARHAGCQSLWLNLQADEGGRAQHILPHLEIEQLQEIRRLIE</sequence>
<reference evidence="4 5" key="1">
    <citation type="submission" date="2022-01" db="EMBL/GenBank/DDBJ databases">
        <title>Whole genome-based taxonomy of the Shewanellaceae.</title>
        <authorList>
            <person name="Martin-Rodriguez A.J."/>
        </authorList>
    </citation>
    <scope>NUCLEOTIDE SEQUENCE [LARGE SCALE GENOMIC DNA]</scope>
    <source>
        <strain evidence="4 5">DSM 24955</strain>
    </source>
</reference>
<dbReference type="InterPro" id="IPR036412">
    <property type="entry name" value="HAD-like_sf"/>
</dbReference>
<dbReference type="SFLD" id="SFLDG01129">
    <property type="entry name" value="C1.5:_HAD__Beta-PGM__Phosphata"/>
    <property type="match status" value="1"/>
</dbReference>
<dbReference type="Gene3D" id="1.20.120.1600">
    <property type="match status" value="1"/>
</dbReference>
<comment type="cofactor">
    <cofactor evidence="1">
        <name>Mg(2+)</name>
        <dbReference type="ChEBI" id="CHEBI:18420"/>
    </cofactor>
</comment>
<dbReference type="EMBL" id="JAKIKU010000015">
    <property type="protein sequence ID" value="MCL1047553.1"/>
    <property type="molecule type" value="Genomic_DNA"/>
</dbReference>
<accession>A0ABT0KUN3</accession>
<dbReference type="SUPFAM" id="SSF56784">
    <property type="entry name" value="HAD-like"/>
    <property type="match status" value="1"/>
</dbReference>
<organism evidence="4 5">
    <name type="scientific">Shewanella electrodiphila</name>
    <dbReference type="NCBI Taxonomy" id="934143"/>
    <lineage>
        <taxon>Bacteria</taxon>
        <taxon>Pseudomonadati</taxon>
        <taxon>Pseudomonadota</taxon>
        <taxon>Gammaproteobacteria</taxon>
        <taxon>Alteromonadales</taxon>
        <taxon>Shewanellaceae</taxon>
        <taxon>Shewanella</taxon>
    </lineage>
</organism>
<dbReference type="Proteomes" id="UP001202134">
    <property type="component" value="Unassembled WGS sequence"/>
</dbReference>
<protein>
    <submittedName>
        <fullName evidence="4">HAD-IA family hydrolase</fullName>
    </submittedName>
</protein>
<dbReference type="Pfam" id="PF00702">
    <property type="entry name" value="Hydrolase"/>
    <property type="match status" value="1"/>
</dbReference>
<evidence type="ECO:0000313" key="5">
    <source>
        <dbReference type="Proteomes" id="UP001202134"/>
    </source>
</evidence>
<proteinExistence type="predicted"/>
<evidence type="ECO:0000256" key="1">
    <source>
        <dbReference type="ARBA" id="ARBA00001946"/>
    </source>
</evidence>
<evidence type="ECO:0000313" key="4">
    <source>
        <dbReference type="EMBL" id="MCL1047553.1"/>
    </source>
</evidence>
<dbReference type="PANTHER" id="PTHR46470">
    <property type="entry name" value="N-ACYLNEURAMINATE-9-PHOSPHATASE"/>
    <property type="match status" value="1"/>
</dbReference>